<dbReference type="Proteomes" id="UP000295818">
    <property type="component" value="Unassembled WGS sequence"/>
</dbReference>
<accession>A0ABY2BJU7</accession>
<dbReference type="SUPFAM" id="SSF52540">
    <property type="entry name" value="P-loop containing nucleoside triphosphate hydrolases"/>
    <property type="match status" value="2"/>
</dbReference>
<keyword evidence="4" id="KW-1185">Reference proteome</keyword>
<gene>
    <name evidence="3" type="ORF">EV644_110249</name>
</gene>
<dbReference type="PANTHER" id="PTHR43788:SF8">
    <property type="entry name" value="DNA-BINDING PROTEIN SMUBP-2"/>
    <property type="match status" value="1"/>
</dbReference>
<name>A0ABY2BJU7_9ACTN</name>
<feature type="domain" description="AAA+ ATPase" evidence="2">
    <location>
        <begin position="191"/>
        <end position="462"/>
    </location>
</feature>
<dbReference type="InterPro" id="IPR050534">
    <property type="entry name" value="Coronavir_polyprotein_1ab"/>
</dbReference>
<evidence type="ECO:0000259" key="2">
    <source>
        <dbReference type="SMART" id="SM00382"/>
    </source>
</evidence>
<sequence length="557" mass="60315">MNRPAKHAARPLADLMHDWSKRAEQVIPGRVASLISDALFQDQRLLVGADLDPGTIDAYGATVVLALQLKRSTWTRWNILAEAARQTRLLRTKDVDARLNVLSAIAKSAERHSISLTAPELVPVPVQRRDGESVYTVHNGQIYTSPAVLGAESVLLDLAADVNGPVLSGYHTSGDLGEDKAAVLRRVASSGQRIETVVGPAGTGKTTLLAELKTAWNAGFGEGSVVALAPSAAAAEVLADSLDLPADNVGKWIHESIGIGAEQRQTWIAESERAAQLAINAGRRRRAQRFYTAAAAARTERDRWRLRRNQLVIVDEASMVGTMELACLAREADRAGAKLLLVGDDSQLGAVDTGGAFRLLVNETNAAKLTEIWRFQNTWERQASLDLRAGNREVFDVYDDHGRLHHGPAEDIENTAYAAWQADLTLGRTSLLIAGDNATVARLNARAHVDRVQTREVEPQGVELHDGTSAGLGDTIVTRLNARRLLTNHRNFVRNGATWTILRRWPDGSLTVRGANDETVTLPRTTCARGSSWATPPQPTAPRAKPSTPHTSSSPTT</sequence>
<evidence type="ECO:0000256" key="1">
    <source>
        <dbReference type="SAM" id="MobiDB-lite"/>
    </source>
</evidence>
<dbReference type="InterPro" id="IPR027417">
    <property type="entry name" value="P-loop_NTPase"/>
</dbReference>
<dbReference type="EMBL" id="SLWM01000010">
    <property type="protein sequence ID" value="TCO19598.1"/>
    <property type="molecule type" value="Genomic_DNA"/>
</dbReference>
<protein>
    <submittedName>
        <fullName evidence="3">AAA domain-containing protein</fullName>
    </submittedName>
</protein>
<dbReference type="Pfam" id="PF13604">
    <property type="entry name" value="AAA_30"/>
    <property type="match status" value="1"/>
</dbReference>
<proteinExistence type="predicted"/>
<dbReference type="SMART" id="SM00382">
    <property type="entry name" value="AAA"/>
    <property type="match status" value="1"/>
</dbReference>
<feature type="region of interest" description="Disordered" evidence="1">
    <location>
        <begin position="522"/>
        <end position="557"/>
    </location>
</feature>
<feature type="compositionally biased region" description="Polar residues" evidence="1">
    <location>
        <begin position="522"/>
        <end position="535"/>
    </location>
</feature>
<dbReference type="InterPro" id="IPR003593">
    <property type="entry name" value="AAA+_ATPase"/>
</dbReference>
<dbReference type="Gene3D" id="3.40.50.300">
    <property type="entry name" value="P-loop containing nucleotide triphosphate hydrolases"/>
    <property type="match status" value="1"/>
</dbReference>
<feature type="compositionally biased region" description="Low complexity" evidence="1">
    <location>
        <begin position="546"/>
        <end position="557"/>
    </location>
</feature>
<comment type="caution">
    <text evidence="3">The sequence shown here is derived from an EMBL/GenBank/DDBJ whole genome shotgun (WGS) entry which is preliminary data.</text>
</comment>
<evidence type="ECO:0000313" key="4">
    <source>
        <dbReference type="Proteomes" id="UP000295818"/>
    </source>
</evidence>
<reference evidence="3 4" key="1">
    <citation type="journal article" date="2015" name="Stand. Genomic Sci.">
        <title>Genomic Encyclopedia of Bacterial and Archaeal Type Strains, Phase III: the genomes of soil and plant-associated and newly described type strains.</title>
        <authorList>
            <person name="Whitman W.B."/>
            <person name="Woyke T."/>
            <person name="Klenk H.P."/>
            <person name="Zhou Y."/>
            <person name="Lilburn T.G."/>
            <person name="Beck B.J."/>
            <person name="De Vos P."/>
            <person name="Vandamme P."/>
            <person name="Eisen J.A."/>
            <person name="Garrity G."/>
            <person name="Hugenholtz P."/>
            <person name="Kyrpides N.C."/>
        </authorList>
    </citation>
    <scope>NUCLEOTIDE SEQUENCE [LARGE SCALE GENOMIC DNA]</scope>
    <source>
        <strain evidence="3 4">VKM Ac-2538</strain>
    </source>
</reference>
<dbReference type="PANTHER" id="PTHR43788">
    <property type="entry name" value="DNA2/NAM7 HELICASE FAMILY MEMBER"/>
    <property type="match status" value="1"/>
</dbReference>
<evidence type="ECO:0000313" key="3">
    <source>
        <dbReference type="EMBL" id="TCO19598.1"/>
    </source>
</evidence>
<organism evidence="3 4">
    <name type="scientific">Kribbella orskensis</name>
    <dbReference type="NCBI Taxonomy" id="2512216"/>
    <lineage>
        <taxon>Bacteria</taxon>
        <taxon>Bacillati</taxon>
        <taxon>Actinomycetota</taxon>
        <taxon>Actinomycetes</taxon>
        <taxon>Propionibacteriales</taxon>
        <taxon>Kribbellaceae</taxon>
        <taxon>Kribbella</taxon>
    </lineage>
</organism>